<dbReference type="Proteomes" id="UP000798662">
    <property type="component" value="Chromosome 2"/>
</dbReference>
<name>A0ACC3C7K2_PYRYE</name>
<accession>A0ACC3C7K2</accession>
<sequence>MAPALVAAPAFVGAAVGPLTAPPRRPRTAVAGRRRAPFLPATAAAACRPRRSTARMMAGASSDGGSTPPPPPSSSGGGSSNSSSSSSSSGDAPADGDGPSADPAEQHDIPPSAVDWNAEWSRYAATGYAPTGAPKGRTPMTSAEKAARAVNATVGQTRAKVANTVPPWSSLKGDWRFWLAVIGGISLVGAALNAVAMQAGGAGVGTV</sequence>
<keyword evidence="2" id="KW-1185">Reference proteome</keyword>
<protein>
    <submittedName>
        <fullName evidence="1">Uncharacterized protein</fullName>
    </submittedName>
</protein>
<reference evidence="1" key="1">
    <citation type="submission" date="2019-11" db="EMBL/GenBank/DDBJ databases">
        <title>Nori genome reveals adaptations in red seaweeds to the harsh intertidal environment.</title>
        <authorList>
            <person name="Wang D."/>
            <person name="Mao Y."/>
        </authorList>
    </citation>
    <scope>NUCLEOTIDE SEQUENCE</scope>
    <source>
        <tissue evidence="1">Gametophyte</tissue>
    </source>
</reference>
<evidence type="ECO:0000313" key="1">
    <source>
        <dbReference type="EMBL" id="KAK1865743.1"/>
    </source>
</evidence>
<proteinExistence type="predicted"/>
<evidence type="ECO:0000313" key="2">
    <source>
        <dbReference type="Proteomes" id="UP000798662"/>
    </source>
</evidence>
<dbReference type="EMBL" id="CM020619">
    <property type="protein sequence ID" value="KAK1865743.1"/>
    <property type="molecule type" value="Genomic_DNA"/>
</dbReference>
<organism evidence="1 2">
    <name type="scientific">Pyropia yezoensis</name>
    <name type="common">Susabi-nori</name>
    <name type="synonym">Porphyra yezoensis</name>
    <dbReference type="NCBI Taxonomy" id="2788"/>
    <lineage>
        <taxon>Eukaryota</taxon>
        <taxon>Rhodophyta</taxon>
        <taxon>Bangiophyceae</taxon>
        <taxon>Bangiales</taxon>
        <taxon>Bangiaceae</taxon>
        <taxon>Pyropia</taxon>
    </lineage>
</organism>
<comment type="caution">
    <text evidence="1">The sequence shown here is derived from an EMBL/GenBank/DDBJ whole genome shotgun (WGS) entry which is preliminary data.</text>
</comment>
<gene>
    <name evidence="1" type="ORF">I4F81_008268</name>
</gene>